<dbReference type="PANTHER" id="PTHR35519:SF2">
    <property type="entry name" value="PH DOMAIN PROTEIN"/>
    <property type="match status" value="1"/>
</dbReference>
<protein>
    <recommendedName>
        <fullName evidence="4">DUF4112 domain-containing protein</fullName>
    </recommendedName>
</protein>
<dbReference type="Proteomes" id="UP000606921">
    <property type="component" value="Unassembled WGS sequence"/>
</dbReference>
<evidence type="ECO:0000313" key="2">
    <source>
        <dbReference type="EMBL" id="CAD7038861.1"/>
    </source>
</evidence>
<dbReference type="RefSeq" id="WP_142592746.1">
    <property type="nucleotide sequence ID" value="NZ_CABFWF030000012.1"/>
</dbReference>
<accession>A0ABN7JPL9</accession>
<gene>
    <name evidence="2" type="ORF">REJC140_00677</name>
</gene>
<keyword evidence="3" id="KW-1185">Reference proteome</keyword>
<comment type="caution">
    <text evidence="2">The sequence shown here is derived from an EMBL/GenBank/DDBJ whole genome shotgun (WGS) entry which is preliminary data.</text>
</comment>
<evidence type="ECO:0000313" key="3">
    <source>
        <dbReference type="Proteomes" id="UP000606921"/>
    </source>
</evidence>
<dbReference type="EMBL" id="CABFWF030000012">
    <property type="protein sequence ID" value="CAD7038861.1"/>
    <property type="molecule type" value="Genomic_DNA"/>
</dbReference>
<reference evidence="2 3" key="1">
    <citation type="submission" date="2020-11" db="EMBL/GenBank/DDBJ databases">
        <authorList>
            <person name="Lassalle F."/>
        </authorList>
    </citation>
    <scope>NUCLEOTIDE SEQUENCE [LARGE SCALE GENOMIC DNA]</scope>
    <source>
        <strain evidence="2 3">JC140</strain>
    </source>
</reference>
<organism evidence="2 3">
    <name type="scientific">Pseudorhizobium endolithicum</name>
    <dbReference type="NCBI Taxonomy" id="1191678"/>
    <lineage>
        <taxon>Bacteria</taxon>
        <taxon>Pseudomonadati</taxon>
        <taxon>Pseudomonadota</taxon>
        <taxon>Alphaproteobacteria</taxon>
        <taxon>Hyphomicrobiales</taxon>
        <taxon>Rhizobiaceae</taxon>
        <taxon>Rhizobium/Agrobacterium group</taxon>
        <taxon>Pseudorhizobium</taxon>
    </lineage>
</organism>
<dbReference type="Pfam" id="PF13430">
    <property type="entry name" value="DUF4112"/>
    <property type="match status" value="1"/>
</dbReference>
<sequence>MVENEASWKAGTDFGRERAHLFRRLRRLNNLARFLDTALRVPGTSTRLGADSLIGLLPIVGDASGAIVGLAIVNEGRRLGLPSEKLARMLTNIAVDAVVGAVPLLGDAFDIYFKAHRRNIGIILEHFGVDATDLESPGRERRQGPSFDASPRSRRGGA</sequence>
<evidence type="ECO:0000256" key="1">
    <source>
        <dbReference type="SAM" id="MobiDB-lite"/>
    </source>
</evidence>
<evidence type="ECO:0008006" key="4">
    <source>
        <dbReference type="Google" id="ProtNLM"/>
    </source>
</evidence>
<name>A0ABN7JPL9_9HYPH</name>
<feature type="region of interest" description="Disordered" evidence="1">
    <location>
        <begin position="134"/>
        <end position="158"/>
    </location>
</feature>
<dbReference type="InterPro" id="IPR025187">
    <property type="entry name" value="DUF4112"/>
</dbReference>
<proteinExistence type="predicted"/>
<dbReference type="PANTHER" id="PTHR35519">
    <property type="entry name" value="MEMBRANE PROTEINS"/>
    <property type="match status" value="1"/>
</dbReference>